<dbReference type="AlphaFoldDB" id="L2GSP0"/>
<reference evidence="4" key="1">
    <citation type="submission" date="2011-03" db="EMBL/GenBank/DDBJ databases">
        <title>The genome sequence of Vavraia culicis strain floridensis.</title>
        <authorList>
            <consortium name="The Broad Institute Genome Sequencing Platform"/>
            <person name="Cuomo C."/>
            <person name="Becnel J."/>
            <person name="Sanscrainte N."/>
            <person name="Young S.K."/>
            <person name="Zeng Q."/>
            <person name="Gargeya S."/>
            <person name="Fitzgerald M."/>
            <person name="Haas B."/>
            <person name="Abouelleil A."/>
            <person name="Alvarado L."/>
            <person name="Arachchi H.M."/>
            <person name="Berlin A."/>
            <person name="Chapman S.B."/>
            <person name="Gearin G."/>
            <person name="Goldberg J."/>
            <person name="Griggs A."/>
            <person name="Gujja S."/>
            <person name="Hansen M."/>
            <person name="Heiman D."/>
            <person name="Howarth C."/>
            <person name="Larimer J."/>
            <person name="Lui A."/>
            <person name="MacDonald P.J.P."/>
            <person name="McCowen C."/>
            <person name="Montmayeur A."/>
            <person name="Murphy C."/>
            <person name="Neiman D."/>
            <person name="Pearson M."/>
            <person name="Priest M."/>
            <person name="Roberts A."/>
            <person name="Saif S."/>
            <person name="Shea T."/>
            <person name="Sisk P."/>
            <person name="Stolte C."/>
            <person name="Sykes S."/>
            <person name="Wortman J."/>
            <person name="Nusbaum C."/>
            <person name="Birren B."/>
        </authorList>
    </citation>
    <scope>NUCLEOTIDE SEQUENCE [LARGE SCALE GENOMIC DNA]</scope>
    <source>
        <strain evidence="4">floridensis</strain>
    </source>
</reference>
<dbReference type="GeneID" id="19879749"/>
<evidence type="ECO:0000313" key="4">
    <source>
        <dbReference type="Proteomes" id="UP000011081"/>
    </source>
</evidence>
<sequence>MGRFGGSFNFGSKGHSSPAAHYSSPHGHNGVHSPSSKRTGSDKSLTTMATVSLIISCTIYISLGILLIVTWYIIYVGNRKLTKKLKSAEVADITAEYIDKDAHSTVVIMYGCTINGENCLSVFPLREYGHRLFESEIAIDEKMQNRSYFRKHFIQVMLSYSKEQNNLLYIPQRNLREKRPFFMWYTRVFIRFNGKSLDHLLNSAIEFINCVFEPTFFSKNKEFITFCILNKSRIDVEVYQCTDTELIPNAGGSFHFDENLAVEYFSYIMDSLTEKVAAEQIDKLIDTAIFNEEKIRMSLQNIERSYNIVIPPSQR</sequence>
<keyword evidence="2" id="KW-1133">Transmembrane helix</keyword>
<dbReference type="EMBL" id="GL877437">
    <property type="protein sequence ID" value="ELA46654.1"/>
    <property type="molecule type" value="Genomic_DNA"/>
</dbReference>
<feature type="region of interest" description="Disordered" evidence="1">
    <location>
        <begin position="12"/>
        <end position="42"/>
    </location>
</feature>
<feature type="transmembrane region" description="Helical" evidence="2">
    <location>
        <begin position="53"/>
        <end position="76"/>
    </location>
</feature>
<dbReference type="OrthoDB" id="10425261at2759"/>
<protein>
    <submittedName>
        <fullName evidence="3">Uncharacterized protein</fullName>
    </submittedName>
</protein>
<feature type="compositionally biased region" description="Polar residues" evidence="1">
    <location>
        <begin position="32"/>
        <end position="42"/>
    </location>
</feature>
<evidence type="ECO:0000313" key="3">
    <source>
        <dbReference type="EMBL" id="ELA46654.1"/>
    </source>
</evidence>
<organism evidence="3 4">
    <name type="scientific">Vavraia culicis (isolate floridensis)</name>
    <name type="common">Microsporidian parasite</name>
    <dbReference type="NCBI Taxonomy" id="948595"/>
    <lineage>
        <taxon>Eukaryota</taxon>
        <taxon>Fungi</taxon>
        <taxon>Fungi incertae sedis</taxon>
        <taxon>Microsporidia</taxon>
        <taxon>Pleistophoridae</taxon>
        <taxon>Vavraia</taxon>
    </lineage>
</organism>
<gene>
    <name evidence="3" type="ORF">VCUG_01880</name>
</gene>
<dbReference type="VEuPathDB" id="MicrosporidiaDB:VCUG_01880"/>
<dbReference type="Proteomes" id="UP000011081">
    <property type="component" value="Unassembled WGS sequence"/>
</dbReference>
<evidence type="ECO:0000256" key="2">
    <source>
        <dbReference type="SAM" id="Phobius"/>
    </source>
</evidence>
<name>L2GSP0_VAVCU</name>
<accession>L2GSP0</accession>
<keyword evidence="2" id="KW-0812">Transmembrane</keyword>
<keyword evidence="4" id="KW-1185">Reference proteome</keyword>
<dbReference type="RefSeq" id="XP_008074892.1">
    <property type="nucleotide sequence ID" value="XM_008076701.1"/>
</dbReference>
<proteinExistence type="predicted"/>
<dbReference type="InParanoid" id="L2GSP0"/>
<dbReference type="HOGENOM" id="CLU_837287_0_0_1"/>
<evidence type="ECO:0000256" key="1">
    <source>
        <dbReference type="SAM" id="MobiDB-lite"/>
    </source>
</evidence>
<keyword evidence="2" id="KW-0472">Membrane</keyword>
<dbReference type="OMA" id="QNIERSY"/>
<feature type="compositionally biased region" description="Low complexity" evidence="1">
    <location>
        <begin position="14"/>
        <end position="28"/>
    </location>
</feature>